<gene>
    <name evidence="1" type="ORF">LITE_LOCUS44693</name>
</gene>
<comment type="caution">
    <text evidence="1">The sequence shown here is derived from an EMBL/GenBank/DDBJ whole genome shotgun (WGS) entry which is preliminary data.</text>
</comment>
<organism evidence="1 2">
    <name type="scientific">Linum tenue</name>
    <dbReference type="NCBI Taxonomy" id="586396"/>
    <lineage>
        <taxon>Eukaryota</taxon>
        <taxon>Viridiplantae</taxon>
        <taxon>Streptophyta</taxon>
        <taxon>Embryophyta</taxon>
        <taxon>Tracheophyta</taxon>
        <taxon>Spermatophyta</taxon>
        <taxon>Magnoliopsida</taxon>
        <taxon>eudicotyledons</taxon>
        <taxon>Gunneridae</taxon>
        <taxon>Pentapetalae</taxon>
        <taxon>rosids</taxon>
        <taxon>fabids</taxon>
        <taxon>Malpighiales</taxon>
        <taxon>Linaceae</taxon>
        <taxon>Linum</taxon>
    </lineage>
</organism>
<name>A0AAV0QVM7_9ROSI</name>
<evidence type="ECO:0000313" key="2">
    <source>
        <dbReference type="Proteomes" id="UP001154282"/>
    </source>
</evidence>
<protein>
    <submittedName>
        <fullName evidence="1">Uncharacterized protein</fullName>
    </submittedName>
</protein>
<feature type="non-terminal residue" evidence="1">
    <location>
        <position position="47"/>
    </location>
</feature>
<proteinExistence type="predicted"/>
<dbReference type="AlphaFoldDB" id="A0AAV0QVM7"/>
<keyword evidence="2" id="KW-1185">Reference proteome</keyword>
<dbReference type="EMBL" id="CAMGYJ010000010">
    <property type="protein sequence ID" value="CAI0548217.1"/>
    <property type="molecule type" value="Genomic_DNA"/>
</dbReference>
<accession>A0AAV0QVM7</accession>
<dbReference type="Proteomes" id="UP001154282">
    <property type="component" value="Unassembled WGS sequence"/>
</dbReference>
<sequence length="47" mass="5564">MKFYHDQIESIGRSQEQFRYRLRAILSWVDPFLHRVAPVSTPSAMKA</sequence>
<reference evidence="1" key="1">
    <citation type="submission" date="2022-08" db="EMBL/GenBank/DDBJ databases">
        <authorList>
            <person name="Gutierrez-Valencia J."/>
        </authorList>
    </citation>
    <scope>NUCLEOTIDE SEQUENCE</scope>
</reference>
<evidence type="ECO:0000313" key="1">
    <source>
        <dbReference type="EMBL" id="CAI0548217.1"/>
    </source>
</evidence>